<keyword evidence="3" id="KW-1185">Reference proteome</keyword>
<dbReference type="HOGENOM" id="CLU_1737021_0_0_12"/>
<reference evidence="2 3" key="1">
    <citation type="journal article" date="2008" name="PLoS Genet.">
        <title>The genome of Borrelia recurrentis, the agent of deadly louse-borne relapsing fever, is a degraded subset of tick-borne Borrelia duttonii.</title>
        <authorList>
            <person name="Lescot M."/>
            <person name="Audic S."/>
            <person name="Robert C."/>
            <person name="Nguyen T.T."/>
            <person name="Blanc G."/>
            <person name="Cutler S.J."/>
            <person name="Wincker P."/>
            <person name="Couloux A."/>
            <person name="Claverie J.-M."/>
            <person name="Raoult D."/>
            <person name="Drancourt M."/>
        </authorList>
    </citation>
    <scope>NUCLEOTIDE SEQUENCE [LARGE SCALE GENOMIC DNA]</scope>
    <source>
        <strain evidence="2 3">Ly</strain>
    </source>
</reference>
<dbReference type="SUPFAM" id="SSF55797">
    <property type="entry name" value="PR-1-like"/>
    <property type="match status" value="1"/>
</dbReference>
<name>B5RMN5_BORDL</name>
<sequence>MQKKIPIIILFLTSQCALMGTNKDLAFLYSDIHKLRDNLNLKKLEIDQTLEIVAKEYAINLDKNDVLTHTLFGTTPMQRVSKYDKNFCRIREILAAKMEVQDVTDAWLQSPKHKEALINKDTSKIGGYVLRTKDNKNIFVVLFGEKCKKI</sequence>
<dbReference type="CDD" id="cd05379">
    <property type="entry name" value="CAP_bacterial"/>
    <property type="match status" value="1"/>
</dbReference>
<dbReference type="OrthoDB" id="9783944at2"/>
<dbReference type="KEGG" id="bdu:BDU_693"/>
<gene>
    <name evidence="2" type="ordered locus">BDU_693</name>
</gene>
<evidence type="ECO:0000259" key="1">
    <source>
        <dbReference type="Pfam" id="PF00188"/>
    </source>
</evidence>
<protein>
    <submittedName>
        <fullName evidence="2">Uncharacterized conserved protein</fullName>
    </submittedName>
</protein>
<dbReference type="RefSeq" id="WP_012538430.1">
    <property type="nucleotide sequence ID" value="NC_011229.1"/>
</dbReference>
<dbReference type="EMBL" id="CP000976">
    <property type="protein sequence ID" value="ACH93621.1"/>
    <property type="molecule type" value="Genomic_DNA"/>
</dbReference>
<dbReference type="Proteomes" id="UP000000611">
    <property type="component" value="Chromosome"/>
</dbReference>
<dbReference type="STRING" id="412419.BDU_693"/>
<dbReference type="PANTHER" id="PTHR31157">
    <property type="entry name" value="SCP DOMAIN-CONTAINING PROTEIN"/>
    <property type="match status" value="1"/>
</dbReference>
<accession>B5RMN5</accession>
<dbReference type="AlphaFoldDB" id="B5RMN5"/>
<dbReference type="eggNOG" id="COG2340">
    <property type="taxonomic scope" value="Bacteria"/>
</dbReference>
<dbReference type="PANTHER" id="PTHR31157:SF1">
    <property type="entry name" value="SCP DOMAIN-CONTAINING PROTEIN"/>
    <property type="match status" value="1"/>
</dbReference>
<dbReference type="Gene3D" id="3.40.33.10">
    <property type="entry name" value="CAP"/>
    <property type="match status" value="1"/>
</dbReference>
<dbReference type="InterPro" id="IPR035940">
    <property type="entry name" value="CAP_sf"/>
</dbReference>
<feature type="domain" description="SCP" evidence="1">
    <location>
        <begin position="33"/>
        <end position="142"/>
    </location>
</feature>
<dbReference type="Pfam" id="PF00188">
    <property type="entry name" value="CAP"/>
    <property type="match status" value="1"/>
</dbReference>
<evidence type="ECO:0000313" key="2">
    <source>
        <dbReference type="EMBL" id="ACH93621.1"/>
    </source>
</evidence>
<dbReference type="InterPro" id="IPR014044">
    <property type="entry name" value="CAP_dom"/>
</dbReference>
<proteinExistence type="predicted"/>
<organism evidence="2 3">
    <name type="scientific">Borrelia duttonii (strain Ly)</name>
    <dbReference type="NCBI Taxonomy" id="412419"/>
    <lineage>
        <taxon>Bacteria</taxon>
        <taxon>Pseudomonadati</taxon>
        <taxon>Spirochaetota</taxon>
        <taxon>Spirochaetia</taxon>
        <taxon>Spirochaetales</taxon>
        <taxon>Borreliaceae</taxon>
        <taxon>Borrelia</taxon>
    </lineage>
</organism>
<evidence type="ECO:0000313" key="3">
    <source>
        <dbReference type="Proteomes" id="UP000000611"/>
    </source>
</evidence>